<reference evidence="4 5" key="1">
    <citation type="submission" date="2021-06" db="EMBL/GenBank/DDBJ databases">
        <authorList>
            <person name="Lee D.H."/>
        </authorList>
    </citation>
    <scope>NUCLEOTIDE SEQUENCE [LARGE SCALE GENOMIC DNA]</scope>
    <source>
        <strain evidence="4 5">MMS21-HV4-11</strain>
    </source>
</reference>
<evidence type="ECO:0000313" key="5">
    <source>
        <dbReference type="Proteomes" id="UP000727907"/>
    </source>
</evidence>
<dbReference type="EMBL" id="JAHOPB010000001">
    <property type="protein sequence ID" value="MBU8874029.1"/>
    <property type="molecule type" value="Genomic_DNA"/>
</dbReference>
<name>A0ABS6IHH3_9HYPH</name>
<accession>A0ABS6IHH3</accession>
<evidence type="ECO:0000256" key="2">
    <source>
        <dbReference type="ARBA" id="ARBA00022840"/>
    </source>
</evidence>
<proteinExistence type="predicted"/>
<dbReference type="InterPro" id="IPR025874">
    <property type="entry name" value="DZR"/>
</dbReference>
<protein>
    <submittedName>
        <fullName evidence="4">AAA family ATPase</fullName>
    </submittedName>
</protein>
<dbReference type="InterPro" id="IPR001054">
    <property type="entry name" value="A/G_cyclase"/>
</dbReference>
<dbReference type="Pfam" id="PF12773">
    <property type="entry name" value="DZR"/>
    <property type="match status" value="1"/>
</dbReference>
<dbReference type="Pfam" id="PF13191">
    <property type="entry name" value="AAA_16"/>
    <property type="match status" value="1"/>
</dbReference>
<evidence type="ECO:0000256" key="1">
    <source>
        <dbReference type="ARBA" id="ARBA00022741"/>
    </source>
</evidence>
<dbReference type="PANTHER" id="PTHR16305:SF28">
    <property type="entry name" value="GUANYLATE CYCLASE DOMAIN-CONTAINING PROTEIN"/>
    <property type="match status" value="1"/>
</dbReference>
<dbReference type="CDD" id="cd07302">
    <property type="entry name" value="CHD"/>
    <property type="match status" value="1"/>
</dbReference>
<dbReference type="Proteomes" id="UP000727907">
    <property type="component" value="Unassembled WGS sequence"/>
</dbReference>
<dbReference type="Pfam" id="PF00211">
    <property type="entry name" value="Guanylate_cyc"/>
    <property type="match status" value="1"/>
</dbReference>
<dbReference type="PROSITE" id="PS50125">
    <property type="entry name" value="GUANYLATE_CYCLASE_2"/>
    <property type="match status" value="1"/>
</dbReference>
<keyword evidence="1" id="KW-0547">Nucleotide-binding</keyword>
<dbReference type="PANTHER" id="PTHR16305">
    <property type="entry name" value="TESTICULAR SOLUBLE ADENYLYL CYCLASE"/>
    <property type="match status" value="1"/>
</dbReference>
<keyword evidence="5" id="KW-1185">Reference proteome</keyword>
<dbReference type="InterPro" id="IPR041664">
    <property type="entry name" value="AAA_16"/>
</dbReference>
<feature type="domain" description="Guanylate cyclase" evidence="3">
    <location>
        <begin position="69"/>
        <end position="194"/>
    </location>
</feature>
<organism evidence="4 5">
    <name type="scientific">Reyranella humidisoli</name>
    <dbReference type="NCBI Taxonomy" id="2849149"/>
    <lineage>
        <taxon>Bacteria</taxon>
        <taxon>Pseudomonadati</taxon>
        <taxon>Pseudomonadota</taxon>
        <taxon>Alphaproteobacteria</taxon>
        <taxon>Hyphomicrobiales</taxon>
        <taxon>Reyranellaceae</taxon>
        <taxon>Reyranella</taxon>
    </lineage>
</organism>
<dbReference type="SMART" id="SM00044">
    <property type="entry name" value="CYCc"/>
    <property type="match status" value="1"/>
</dbReference>
<keyword evidence="2" id="KW-0067">ATP-binding</keyword>
<dbReference type="RefSeq" id="WP_216958853.1">
    <property type="nucleotide sequence ID" value="NZ_JAHOPB010000001.1"/>
</dbReference>
<gene>
    <name evidence="4" type="ORF">KQ910_09655</name>
</gene>
<comment type="caution">
    <text evidence="4">The sequence shown here is derived from an EMBL/GenBank/DDBJ whole genome shotgun (WGS) entry which is preliminary data.</text>
</comment>
<sequence>MRCSNCNTNNAPDARFCIDCGTALGQPCLSCHSSNPPAARFCGQCGTALSTKTVASKSPASDGELKQITVLFADVSGSTELIERLDPEEAARRLSPAIEAMHEAVRRFEGSVVKVQGDGVMALFGAPTPQEDHAVRACCAALAMQASVKALPGEALPIRVGIHSGEVLARTVATDFSTDFDATGITVHIASRLEGLAPSGGIAISPATLRGARQFVSVDSMGDREVRGLSAPMEVFLLTGLRRGPTSQRFSLERERSGFVGREAELALLERNLERATEGDGCAVGVVAEAGVGKSRLAFEFAERCRARGIRVLEGRALAHSRATPFEPVIDILKAFFEIAPDDSPERGRAKAAEVLDLIDPALGTELPLLVDFLGLGSGAPPLPRMDPGTRRDRLELLFRRLVRAAGATTPAVILLEDLHFMDSGSESLIEVLAEAMVGTRLLLLVNFRPGYAAPWMRGDHYDQVSLAPLRKNAADELASHLLGDDQSVVPLLPLIADRARGNPFFIEELVRKFADGGHLAGEAGAYRLLRMPDLKTVPDNVQAIVAARVDSRPEMERTLLQTAAVIGREFMAPILEHVAGLAETVVSMALHRLSSAGLVYETGGSSPGTFAFKHPMLQEVIYRSLVSDKRRALHAAVAAELEKTLPDPGGAQAGFIAYHLEEAGNIPQAASYNMKAAMWHGTRDPAQALEAWKRVRRLLLSLPLEGPARYPLLMASGQIVNFAWREGLTAADVEPYYNEALEIARSLGDMRAITLVTAAYGRALGSTGSAMDYVAKVSEARDLLDPQKHAGLAAVLTTIRCHALRLAGDLHVALADNDLALANVDKVEEQDQQTLGFRVDVWVKGMRGQTLAMMGRYDEARALATELIASDESQVDVLHRLQAHATMADIAWGTGDVTLATEHSAAAHRLGEKSGNPYLMVYGRAYAGLGQAMRGEYSEATTTLSNTLRLARERQAGLENEARILCDLAYVQLRAGLADRARETAEEAAAVARRRGAKVWQAYAEWLIRGPTSPAFRSLLAESGAELLAHLPSPRD</sequence>
<evidence type="ECO:0000313" key="4">
    <source>
        <dbReference type="EMBL" id="MBU8874029.1"/>
    </source>
</evidence>
<evidence type="ECO:0000259" key="3">
    <source>
        <dbReference type="PROSITE" id="PS50125"/>
    </source>
</evidence>